<organism evidence="1 2">
    <name type="scientific">Paracidovorax anthurii</name>
    <dbReference type="NCBI Taxonomy" id="78229"/>
    <lineage>
        <taxon>Bacteria</taxon>
        <taxon>Pseudomonadati</taxon>
        <taxon>Pseudomonadota</taxon>
        <taxon>Betaproteobacteria</taxon>
        <taxon>Burkholderiales</taxon>
        <taxon>Comamonadaceae</taxon>
        <taxon>Paracidovorax</taxon>
    </lineage>
</organism>
<dbReference type="AlphaFoldDB" id="A0A328Z5F9"/>
<name>A0A328Z5F9_9BURK</name>
<dbReference type="Gene3D" id="3.40.50.1220">
    <property type="entry name" value="TPP-binding domain"/>
    <property type="match status" value="1"/>
</dbReference>
<dbReference type="SUPFAM" id="SSF52467">
    <property type="entry name" value="DHS-like NAD/FAD-binding domain"/>
    <property type="match status" value="1"/>
</dbReference>
<evidence type="ECO:0000313" key="2">
    <source>
        <dbReference type="Proteomes" id="UP000248856"/>
    </source>
</evidence>
<keyword evidence="2" id="KW-1185">Reference proteome</keyword>
<reference evidence="1 2" key="1">
    <citation type="submission" date="2018-06" db="EMBL/GenBank/DDBJ databases">
        <title>Genomic Encyclopedia of Archaeal and Bacterial Type Strains, Phase II (KMG-II): from individual species to whole genera.</title>
        <authorList>
            <person name="Goeker M."/>
        </authorList>
    </citation>
    <scope>NUCLEOTIDE SEQUENCE [LARGE SCALE GENOMIC DNA]</scope>
    <source>
        <strain evidence="1 2">CFPB 3232</strain>
    </source>
</reference>
<dbReference type="Pfam" id="PF13289">
    <property type="entry name" value="SIR2_2"/>
    <property type="match status" value="1"/>
</dbReference>
<comment type="caution">
    <text evidence="1">The sequence shown here is derived from an EMBL/GenBank/DDBJ whole genome shotgun (WGS) entry which is preliminary data.</text>
</comment>
<sequence length="615" mass="67698">MKEISGRAFAERFALNPLGFAWLLGAGASATAGIPTGYQMIQEFRTRLFASETGISLREIDSADPLWQSRIDLHHERKGTLPPKGDPTEYSRAFEALYPTPEDRRLFIRNQVSKGSPSLGHKVLGSLLGVRKTPCVFTTNFDSLIESAATIASQLLPASERGTPTLAAIDNAARAETCLRESEWPLIVKLHGDYQSVELKNTDRELAQQDAQLRLVLTQSLQRFGLIVVGYSGRDDSVMQALNAVLRSPVRYPKGIYWLCRDADSLLPAVRELLEQAELAQVDVHLVRGTTFDELCGDIADVTDLPSSLVTHVFGDRHTAAVAQVPLQRQAALKAPVLRLSAMPLIEMPRSARKITLNSNAGIADVRALLKQAGVRATVGQAGGPGVLAAFGPDAPMENALAPLGARLAGEIALDIAKDSWAKGLIYDALVRALCRELPLFARLHGRGHSLSVSRPNSELPRELAQARRDLLSRLKTAYGSELTGPVPGTSGKYSEGLSIRLEQADERWWAVFEPATFIDLDHRSPDADTPQATAEWRKAEDWRRERWVQKYNHRWSAILDAWVELLTHAQGSRRSAYGLTEKAGVDAMFELGAKTARSRPAHDHDFFHVQQGQR</sequence>
<dbReference type="OrthoDB" id="288285at2"/>
<dbReference type="Proteomes" id="UP000248856">
    <property type="component" value="Unassembled WGS sequence"/>
</dbReference>
<dbReference type="RefSeq" id="WP_111877525.1">
    <property type="nucleotide sequence ID" value="NZ_CBCSGC010000014.1"/>
</dbReference>
<dbReference type="EMBL" id="QLTA01000021">
    <property type="protein sequence ID" value="RAR81014.1"/>
    <property type="molecule type" value="Genomic_DNA"/>
</dbReference>
<gene>
    <name evidence="1" type="ORF">AX018_102130</name>
</gene>
<evidence type="ECO:0000313" key="1">
    <source>
        <dbReference type="EMBL" id="RAR81014.1"/>
    </source>
</evidence>
<accession>A0A328Z5F9</accession>
<protein>
    <submittedName>
        <fullName evidence="1">SIR2-like protein</fullName>
    </submittedName>
</protein>
<proteinExistence type="predicted"/>
<dbReference type="InterPro" id="IPR029035">
    <property type="entry name" value="DHS-like_NAD/FAD-binding_dom"/>
</dbReference>